<dbReference type="GO" id="GO:0000150">
    <property type="term" value="F:DNA strand exchange activity"/>
    <property type="evidence" value="ECO:0007669"/>
    <property type="project" value="InterPro"/>
</dbReference>
<protein>
    <submittedName>
        <fullName evidence="2">Hin recombinase</fullName>
    </submittedName>
</protein>
<evidence type="ECO:0000259" key="1">
    <source>
        <dbReference type="Pfam" id="PF02796"/>
    </source>
</evidence>
<dbReference type="RefSeq" id="WP_139464853.1">
    <property type="nucleotide sequence ID" value="NZ_VDHJ01000003.1"/>
</dbReference>
<feature type="domain" description="Resolvase HTH" evidence="1">
    <location>
        <begin position="49"/>
        <end position="92"/>
    </location>
</feature>
<dbReference type="EMBL" id="VDHJ01000003">
    <property type="protein sequence ID" value="TNL99230.1"/>
    <property type="molecule type" value="Genomic_DNA"/>
</dbReference>
<sequence length="99" mass="10939">MTAPASSITDSTYFSLGMSVEIRDEEWVVTKADKAVNGWRLEVRGVYKGRAKVLTDAQVDQAHQWAADGMPKIEVARRLGIGLTTFYKYLSGDSEVAVK</sequence>
<dbReference type="InterPro" id="IPR006120">
    <property type="entry name" value="Resolvase_HTH_dom"/>
</dbReference>
<evidence type="ECO:0000313" key="2">
    <source>
        <dbReference type="EMBL" id="TNL99230.1"/>
    </source>
</evidence>
<evidence type="ECO:0000313" key="3">
    <source>
        <dbReference type="Proteomes" id="UP000312032"/>
    </source>
</evidence>
<name>A0A5C4U4N2_9CORY</name>
<dbReference type="AlphaFoldDB" id="A0A5C4U4N2"/>
<reference evidence="2 3" key="1">
    <citation type="submission" date="2019-06" db="EMBL/GenBank/DDBJ databases">
        <authorList>
            <person name="Li J."/>
        </authorList>
    </citation>
    <scope>NUCLEOTIDE SEQUENCE [LARGE SCALE GENOMIC DNA]</scope>
    <source>
        <strain evidence="2 3">LMG 28165</strain>
    </source>
</reference>
<dbReference type="Gene3D" id="1.10.10.60">
    <property type="entry name" value="Homeodomain-like"/>
    <property type="match status" value="1"/>
</dbReference>
<dbReference type="GO" id="GO:0003677">
    <property type="term" value="F:DNA binding"/>
    <property type="evidence" value="ECO:0007669"/>
    <property type="project" value="InterPro"/>
</dbReference>
<keyword evidence="3" id="KW-1185">Reference proteome</keyword>
<dbReference type="CDD" id="cd00569">
    <property type="entry name" value="HTH_Hin_like"/>
    <property type="match status" value="1"/>
</dbReference>
<dbReference type="OrthoDB" id="3405463at2"/>
<dbReference type="InterPro" id="IPR009057">
    <property type="entry name" value="Homeodomain-like_sf"/>
</dbReference>
<dbReference type="SUPFAM" id="SSF46689">
    <property type="entry name" value="Homeodomain-like"/>
    <property type="match status" value="1"/>
</dbReference>
<dbReference type="Proteomes" id="UP000312032">
    <property type="component" value="Unassembled WGS sequence"/>
</dbReference>
<accession>A0A5C4U4N2</accession>
<gene>
    <name evidence="2" type="ORF">FHE74_02415</name>
</gene>
<organism evidence="2 3">
    <name type="scientific">Corynebacterium tapiri</name>
    <dbReference type="NCBI Taxonomy" id="1448266"/>
    <lineage>
        <taxon>Bacteria</taxon>
        <taxon>Bacillati</taxon>
        <taxon>Actinomycetota</taxon>
        <taxon>Actinomycetes</taxon>
        <taxon>Mycobacteriales</taxon>
        <taxon>Corynebacteriaceae</taxon>
        <taxon>Corynebacterium</taxon>
    </lineage>
</organism>
<dbReference type="Pfam" id="PF02796">
    <property type="entry name" value="HTH_7"/>
    <property type="match status" value="1"/>
</dbReference>
<proteinExistence type="predicted"/>
<comment type="caution">
    <text evidence="2">The sequence shown here is derived from an EMBL/GenBank/DDBJ whole genome shotgun (WGS) entry which is preliminary data.</text>
</comment>